<evidence type="ECO:0000313" key="4">
    <source>
        <dbReference type="Proteomes" id="UP000283003"/>
    </source>
</evidence>
<protein>
    <recommendedName>
        <fullName evidence="2">Putative Flp pilus-assembly TadG-like N-terminal domain-containing protein</fullName>
    </recommendedName>
</protein>
<dbReference type="Pfam" id="PF13400">
    <property type="entry name" value="Tad"/>
    <property type="match status" value="1"/>
</dbReference>
<dbReference type="OrthoDB" id="7418984at2"/>
<comment type="caution">
    <text evidence="3">The sequence shown here is derived from an EMBL/GenBank/DDBJ whole genome shotgun (WGS) entry which is preliminary data.</text>
</comment>
<evidence type="ECO:0000313" key="3">
    <source>
        <dbReference type="EMBL" id="RVQ69083.1"/>
    </source>
</evidence>
<dbReference type="RefSeq" id="WP_127611270.1">
    <property type="nucleotide sequence ID" value="NZ_RXOL01000001.1"/>
</dbReference>
<evidence type="ECO:0000259" key="2">
    <source>
        <dbReference type="Pfam" id="PF13400"/>
    </source>
</evidence>
<proteinExistence type="predicted"/>
<evidence type="ECO:0000256" key="1">
    <source>
        <dbReference type="SAM" id="Phobius"/>
    </source>
</evidence>
<dbReference type="EMBL" id="RXOL01000001">
    <property type="protein sequence ID" value="RVQ69083.1"/>
    <property type="molecule type" value="Genomic_DNA"/>
</dbReference>
<keyword evidence="1" id="KW-0812">Transmembrane</keyword>
<keyword evidence="1" id="KW-1133">Transmembrane helix</keyword>
<dbReference type="AlphaFoldDB" id="A0A437H0M2"/>
<accession>A0A437H0M2</accession>
<feature type="transmembrane region" description="Helical" evidence="1">
    <location>
        <begin position="21"/>
        <end position="44"/>
    </location>
</feature>
<name>A0A437H0M2_9SPHN</name>
<keyword evidence="1" id="KW-0472">Membrane</keyword>
<reference evidence="3 4" key="1">
    <citation type="submission" date="2018-12" db="EMBL/GenBank/DDBJ databases">
        <title>Croceicoccus ponticola sp. nov., a lipolytic bacterium isolated from seawater.</title>
        <authorList>
            <person name="Yoon J.-H."/>
        </authorList>
    </citation>
    <scope>NUCLEOTIDE SEQUENCE [LARGE SCALE GENOMIC DNA]</scope>
    <source>
        <strain evidence="3 4">GM-16</strain>
    </source>
</reference>
<organism evidence="3 4">
    <name type="scientific">Croceicoccus ponticola</name>
    <dbReference type="NCBI Taxonomy" id="2217664"/>
    <lineage>
        <taxon>Bacteria</taxon>
        <taxon>Pseudomonadati</taxon>
        <taxon>Pseudomonadota</taxon>
        <taxon>Alphaproteobacteria</taxon>
        <taxon>Sphingomonadales</taxon>
        <taxon>Erythrobacteraceae</taxon>
        <taxon>Croceicoccus</taxon>
    </lineage>
</organism>
<keyword evidence="4" id="KW-1185">Reference proteome</keyword>
<dbReference type="InterPro" id="IPR028087">
    <property type="entry name" value="Tad_N"/>
</dbReference>
<sequence length="483" mass="50556">MILHNATDRVRRFFRSFRKDTSANALILAAFGAPMIVGGGGFAVDFAQFYLWKRELQFAADQAAIAAAWELANEPLSTTFVARGLTEFAANEAVTKDINTTPSIVRSNYAGEIGNAVSVRVDATRMLPFTSYFTGGATTVSVYAQAAFTGGLVTTECLKAVDPHDGGTITFNGNPVFTAGCGIAALSDSKRICVDQDDGSSGFDSSGTCITQWEGEDAIIANGTPIIEAGTIVTAGTVDDEIEELTDDIIIENFGQLYDQFADIVPPIDKVTNAGTYACKSVGNGKGNTSTPGKTIGVATPGIFAGGLQVRCDTTFQSGIYVIKGGVLDIGGNYNTIGTDILFILTDGAGVKIVGTSQNGASNQVNLQGITYDTLIGYGVDAETAEAITGMLMYEDPESPGFNPVGEGLGNKFAGTSNTWISGTIYLPKSTLSLAGTANVANMCLTIIANKINMNGTVNMTDFCPDGYAHEEVVFLGTVRLVA</sequence>
<feature type="domain" description="Putative Flp pilus-assembly TadG-like N-terminal" evidence="2">
    <location>
        <begin position="24"/>
        <end position="69"/>
    </location>
</feature>
<gene>
    <name evidence="3" type="ORF">EKN06_02415</name>
</gene>
<dbReference type="Proteomes" id="UP000283003">
    <property type="component" value="Unassembled WGS sequence"/>
</dbReference>